<sequence>MTISETVTERLVQLEEQKRALNEAIEAENIRAALCEDEHTIKAYFEKFLHADFDNPETRDQVLEYFVDKIYLYEDRLVVASWYSEDNRKVPMEVLNEETEDPFAKGEAVKFDCFPSGSK</sequence>
<reference evidence="2 3" key="1">
    <citation type="submission" date="2018-06" db="EMBL/GenBank/DDBJ databases">
        <authorList>
            <consortium name="Pathogen Informatics"/>
            <person name="Doyle S."/>
        </authorList>
    </citation>
    <scope>NUCLEOTIDE SEQUENCE [LARGE SCALE GENOMIC DNA]</scope>
    <source>
        <strain evidence="2 3">NCTC12224</strain>
    </source>
</reference>
<evidence type="ECO:0000313" key="3">
    <source>
        <dbReference type="Proteomes" id="UP000254924"/>
    </source>
</evidence>
<organism evidence="2 3">
    <name type="scientific">Streptococcus hyointestinalis</name>
    <dbReference type="NCBI Taxonomy" id="1337"/>
    <lineage>
        <taxon>Bacteria</taxon>
        <taxon>Bacillati</taxon>
        <taxon>Bacillota</taxon>
        <taxon>Bacilli</taxon>
        <taxon>Lactobacillales</taxon>
        <taxon>Streptococcaceae</taxon>
        <taxon>Streptococcus</taxon>
    </lineage>
</organism>
<proteinExistence type="predicted"/>
<feature type="coiled-coil region" evidence="1">
    <location>
        <begin position="4"/>
        <end position="31"/>
    </location>
</feature>
<dbReference type="AlphaFoldDB" id="A0A380K0U6"/>
<evidence type="ECO:0000256" key="1">
    <source>
        <dbReference type="SAM" id="Coils"/>
    </source>
</evidence>
<dbReference type="EMBL" id="UHFN01000002">
    <property type="protein sequence ID" value="SUN58190.1"/>
    <property type="molecule type" value="Genomic_DNA"/>
</dbReference>
<dbReference type="Proteomes" id="UP000254924">
    <property type="component" value="Unassembled WGS sequence"/>
</dbReference>
<gene>
    <name evidence="2" type="ORF">NCTC12224_00216</name>
</gene>
<evidence type="ECO:0000313" key="2">
    <source>
        <dbReference type="EMBL" id="SUN58190.1"/>
    </source>
</evidence>
<keyword evidence="3" id="KW-1185">Reference proteome</keyword>
<protein>
    <submittedName>
        <fullName evidence="2">Uncharacterized protein</fullName>
    </submittedName>
</protein>
<keyword evidence="1" id="KW-0175">Coiled coil</keyword>
<accession>A0A380K0U6</accession>
<name>A0A380K0U6_9STRE</name>